<gene>
    <name evidence="1" type="ORF">M9H77_14141</name>
</gene>
<reference evidence="2" key="1">
    <citation type="journal article" date="2023" name="Nat. Plants">
        <title>Single-cell RNA sequencing provides a high-resolution roadmap for understanding the multicellular compartmentation of specialized metabolism.</title>
        <authorList>
            <person name="Sun S."/>
            <person name="Shen X."/>
            <person name="Li Y."/>
            <person name="Li Y."/>
            <person name="Wang S."/>
            <person name="Li R."/>
            <person name="Zhang H."/>
            <person name="Shen G."/>
            <person name="Guo B."/>
            <person name="Wei J."/>
            <person name="Xu J."/>
            <person name="St-Pierre B."/>
            <person name="Chen S."/>
            <person name="Sun C."/>
        </authorList>
    </citation>
    <scope>NUCLEOTIDE SEQUENCE [LARGE SCALE GENOMIC DNA]</scope>
</reference>
<proteinExistence type="predicted"/>
<keyword evidence="2" id="KW-1185">Reference proteome</keyword>
<organism evidence="1 2">
    <name type="scientific">Catharanthus roseus</name>
    <name type="common">Madagascar periwinkle</name>
    <name type="synonym">Vinca rosea</name>
    <dbReference type="NCBI Taxonomy" id="4058"/>
    <lineage>
        <taxon>Eukaryota</taxon>
        <taxon>Viridiplantae</taxon>
        <taxon>Streptophyta</taxon>
        <taxon>Embryophyta</taxon>
        <taxon>Tracheophyta</taxon>
        <taxon>Spermatophyta</taxon>
        <taxon>Magnoliopsida</taxon>
        <taxon>eudicotyledons</taxon>
        <taxon>Gunneridae</taxon>
        <taxon>Pentapetalae</taxon>
        <taxon>asterids</taxon>
        <taxon>lamiids</taxon>
        <taxon>Gentianales</taxon>
        <taxon>Apocynaceae</taxon>
        <taxon>Rauvolfioideae</taxon>
        <taxon>Vinceae</taxon>
        <taxon>Catharanthinae</taxon>
        <taxon>Catharanthus</taxon>
    </lineage>
</organism>
<sequence length="120" mass="14267">MFFCKFPASICPTHKHLVLYHYLYRIQEHENKTIINVVAGTIKAYRRFNHVKYLLMIHLIRHNLHQRRVLMGTILTVHQKPYALLSWHVEECLDDPLQLIHLYAGLLKNNEGTLIVIQTR</sequence>
<accession>A0ACC0BM63</accession>
<name>A0ACC0BM63_CATRO</name>
<evidence type="ECO:0000313" key="1">
    <source>
        <dbReference type="EMBL" id="KAI5673777.1"/>
    </source>
</evidence>
<protein>
    <submittedName>
        <fullName evidence="1">Uncharacterized protein</fullName>
    </submittedName>
</protein>
<dbReference type="Proteomes" id="UP001060085">
    <property type="component" value="Linkage Group LG03"/>
</dbReference>
<evidence type="ECO:0000313" key="2">
    <source>
        <dbReference type="Proteomes" id="UP001060085"/>
    </source>
</evidence>
<comment type="caution">
    <text evidence="1">The sequence shown here is derived from an EMBL/GenBank/DDBJ whole genome shotgun (WGS) entry which is preliminary data.</text>
</comment>
<dbReference type="EMBL" id="CM044703">
    <property type="protein sequence ID" value="KAI5673777.1"/>
    <property type="molecule type" value="Genomic_DNA"/>
</dbReference>